<proteinExistence type="predicted"/>
<organism evidence="1 2">
    <name type="scientific">Rhizobium azibense</name>
    <dbReference type="NCBI Taxonomy" id="1136135"/>
    <lineage>
        <taxon>Bacteria</taxon>
        <taxon>Pseudomonadati</taxon>
        <taxon>Pseudomonadota</taxon>
        <taxon>Alphaproteobacteria</taxon>
        <taxon>Hyphomicrobiales</taxon>
        <taxon>Rhizobiaceae</taxon>
        <taxon>Rhizobium/Agrobacterium group</taxon>
        <taxon>Rhizobium</taxon>
    </lineage>
</organism>
<sequence>MDLDCPALTPTGIEVHHKRVTAGSVSNTSSAEINGVPKSNALAANRRSNGSRCPHARVAPFKQISGASAATLPPCSTTKLGKWLTNGSISGHLPI</sequence>
<accession>A0A4R3RIY7</accession>
<evidence type="ECO:0000313" key="2">
    <source>
        <dbReference type="Proteomes" id="UP000295507"/>
    </source>
</evidence>
<dbReference type="Proteomes" id="UP000295507">
    <property type="component" value="Unassembled WGS sequence"/>
</dbReference>
<name>A0A4R3RIY7_9HYPH</name>
<reference evidence="1 2" key="1">
    <citation type="submission" date="2019-03" db="EMBL/GenBank/DDBJ databases">
        <title>Genomic Encyclopedia of Type Strains, Phase IV (KMG-V): Genome sequencing to study the core and pangenomes of soil and plant-associated prokaryotes.</title>
        <authorList>
            <person name="Whitman W."/>
        </authorList>
    </citation>
    <scope>NUCLEOTIDE SEQUENCE [LARGE SCALE GENOMIC DNA]</scope>
    <source>
        <strain evidence="1 2">IE4868</strain>
    </source>
</reference>
<comment type="caution">
    <text evidence="1">The sequence shown here is derived from an EMBL/GenBank/DDBJ whole genome shotgun (WGS) entry which is preliminary data.</text>
</comment>
<protein>
    <submittedName>
        <fullName evidence="1">Uncharacterized protein</fullName>
    </submittedName>
</protein>
<evidence type="ECO:0000313" key="1">
    <source>
        <dbReference type="EMBL" id="TCU33522.1"/>
    </source>
</evidence>
<gene>
    <name evidence="1" type="ORF">EV129_11527</name>
</gene>
<dbReference type="AlphaFoldDB" id="A0A4R3RIY7"/>
<dbReference type="EMBL" id="SMBK01000015">
    <property type="protein sequence ID" value="TCU33522.1"/>
    <property type="molecule type" value="Genomic_DNA"/>
</dbReference>